<dbReference type="RefSeq" id="WP_379704904.1">
    <property type="nucleotide sequence ID" value="NZ_JBHTAT010000001.1"/>
</dbReference>
<name>A0ABD6A0X5_9EURY</name>
<dbReference type="EMBL" id="JBHTAT010000001">
    <property type="protein sequence ID" value="MFC7256262.1"/>
    <property type="molecule type" value="Genomic_DNA"/>
</dbReference>
<dbReference type="Proteomes" id="UP001596434">
    <property type="component" value="Unassembled WGS sequence"/>
</dbReference>
<evidence type="ECO:0000313" key="2">
    <source>
        <dbReference type="EMBL" id="MFC7256262.1"/>
    </source>
</evidence>
<proteinExistence type="inferred from homology"/>
<dbReference type="SUPFAM" id="SSF51366">
    <property type="entry name" value="Ribulose-phoshate binding barrel"/>
    <property type="match status" value="1"/>
</dbReference>
<dbReference type="GeneID" id="96954647"/>
<reference evidence="2 3" key="1">
    <citation type="journal article" date="2019" name="Int. J. Syst. Evol. Microbiol.">
        <title>The Global Catalogue of Microorganisms (GCM) 10K type strain sequencing project: providing services to taxonomists for standard genome sequencing and annotation.</title>
        <authorList>
            <consortium name="The Broad Institute Genomics Platform"/>
            <consortium name="The Broad Institute Genome Sequencing Center for Infectious Disease"/>
            <person name="Wu L."/>
            <person name="Ma J."/>
        </authorList>
    </citation>
    <scope>NUCLEOTIDE SEQUENCE [LARGE SCALE GENOMIC DNA]</scope>
    <source>
        <strain evidence="2 3">GX21</strain>
    </source>
</reference>
<evidence type="ECO:0000313" key="3">
    <source>
        <dbReference type="Proteomes" id="UP001596434"/>
    </source>
</evidence>
<comment type="similarity">
    <text evidence="1">Belongs to the BtpA family.</text>
</comment>
<comment type="caution">
    <text evidence="2">The sequence shown here is derived from an EMBL/GenBank/DDBJ whole genome shotgun (WGS) entry which is preliminary data.</text>
</comment>
<dbReference type="PIRSF" id="PIRSF005956">
    <property type="entry name" value="BtpA"/>
    <property type="match status" value="1"/>
</dbReference>
<gene>
    <name evidence="2" type="ORF">ACFQKE_13315</name>
</gene>
<sequence>MTDLPRIVGMVHLPPLPGAPGFDGDRASIRRRVRRDAEALDAGGVDAVVVENFGDVPYHPDHVPRHVVASMTDLTGLVRREVDCPVGVNVLRNDATTAVAVAAATGAEFVRVNVHTGARVTDQGVIEGRAHETLRLRDRLDADVSVLADTGVKHSGPLGVAADGEHTVTGDDVDDLVDRGLADGVIVSGPRTGEAVDTDRLEAVADRCGERDTPLYVGSGVTADTVGDLLSVADGVIVGTALKRDGETTAPVAEARVRALVDAA</sequence>
<evidence type="ECO:0000256" key="1">
    <source>
        <dbReference type="ARBA" id="ARBA00006007"/>
    </source>
</evidence>
<dbReference type="NCBIfam" id="TIGR00259">
    <property type="entry name" value="thylakoid_BtpA"/>
    <property type="match status" value="1"/>
</dbReference>
<organism evidence="2 3">
    <name type="scientific">Haloplanus litoreus</name>
    <dbReference type="NCBI Taxonomy" id="767515"/>
    <lineage>
        <taxon>Archaea</taxon>
        <taxon>Methanobacteriati</taxon>
        <taxon>Methanobacteriota</taxon>
        <taxon>Stenosarchaea group</taxon>
        <taxon>Halobacteria</taxon>
        <taxon>Halobacteriales</taxon>
        <taxon>Haloferacaceae</taxon>
        <taxon>Haloplanus</taxon>
    </lineage>
</organism>
<accession>A0ABD6A0X5</accession>
<dbReference type="Pfam" id="PF03437">
    <property type="entry name" value="BtpA"/>
    <property type="match status" value="1"/>
</dbReference>
<dbReference type="PANTHER" id="PTHR21381">
    <property type="entry name" value="ZGC:162297"/>
    <property type="match status" value="1"/>
</dbReference>
<dbReference type="InterPro" id="IPR005137">
    <property type="entry name" value="BtpA"/>
</dbReference>
<keyword evidence="3" id="KW-1185">Reference proteome</keyword>
<dbReference type="PANTHER" id="PTHR21381:SF3">
    <property type="entry name" value="SGC REGION PROTEIN SGCQ-RELATED"/>
    <property type="match status" value="1"/>
</dbReference>
<dbReference type="InterPro" id="IPR011060">
    <property type="entry name" value="RibuloseP-bd_barrel"/>
</dbReference>
<dbReference type="AlphaFoldDB" id="A0ABD6A0X5"/>
<protein>
    <submittedName>
        <fullName evidence="2">BtpA/SgcQ family protein</fullName>
    </submittedName>
</protein>